<evidence type="ECO:0000256" key="1">
    <source>
        <dbReference type="SAM" id="Coils"/>
    </source>
</evidence>
<accession>G0SDA2</accession>
<dbReference type="GeneID" id="18259143"/>
<dbReference type="OMA" id="KHQMRID"/>
<keyword evidence="1" id="KW-0175">Coiled coil</keyword>
<organism evidence="3">
    <name type="scientific">Chaetomium thermophilum (strain DSM 1495 / CBS 144.50 / IMI 039719)</name>
    <name type="common">Thermochaetoides thermophila</name>
    <dbReference type="NCBI Taxonomy" id="759272"/>
    <lineage>
        <taxon>Eukaryota</taxon>
        <taxon>Fungi</taxon>
        <taxon>Dikarya</taxon>
        <taxon>Ascomycota</taxon>
        <taxon>Pezizomycotina</taxon>
        <taxon>Sordariomycetes</taxon>
        <taxon>Sordariomycetidae</taxon>
        <taxon>Sordariales</taxon>
        <taxon>Chaetomiaceae</taxon>
        <taxon>Thermochaetoides</taxon>
    </lineage>
</organism>
<name>G0SDA2_CHATD</name>
<protein>
    <recommendedName>
        <fullName evidence="4">Calcofluor white hypersensitive protein</fullName>
    </recommendedName>
</protein>
<dbReference type="RefSeq" id="XP_006695448.1">
    <property type="nucleotide sequence ID" value="XM_006695385.1"/>
</dbReference>
<evidence type="ECO:0000313" key="3">
    <source>
        <dbReference type="Proteomes" id="UP000008066"/>
    </source>
</evidence>
<keyword evidence="3" id="KW-1185">Reference proteome</keyword>
<feature type="coiled-coil region" evidence="1">
    <location>
        <begin position="79"/>
        <end position="110"/>
    </location>
</feature>
<dbReference type="Proteomes" id="UP000008066">
    <property type="component" value="Unassembled WGS sequence"/>
</dbReference>
<evidence type="ECO:0000313" key="2">
    <source>
        <dbReference type="EMBL" id="EGS18503.1"/>
    </source>
</evidence>
<dbReference type="AlphaFoldDB" id="G0SDA2"/>
<dbReference type="KEGG" id="cthr:CTHT_0051050"/>
<evidence type="ECO:0008006" key="4">
    <source>
        <dbReference type="Google" id="ProtNLM"/>
    </source>
</evidence>
<proteinExistence type="predicted"/>
<gene>
    <name evidence="2" type="ORF">CTHT_0051050</name>
</gene>
<dbReference type="HOGENOM" id="CLU_129945_1_0_1"/>
<reference evidence="2 3" key="1">
    <citation type="journal article" date="2011" name="Cell">
        <title>Insight into structure and assembly of the nuclear pore complex by utilizing the genome of a eukaryotic thermophile.</title>
        <authorList>
            <person name="Amlacher S."/>
            <person name="Sarges P."/>
            <person name="Flemming D."/>
            <person name="van Noort V."/>
            <person name="Kunze R."/>
            <person name="Devos D.P."/>
            <person name="Arumugam M."/>
            <person name="Bork P."/>
            <person name="Hurt E."/>
        </authorList>
    </citation>
    <scope>NUCLEOTIDE SEQUENCE [LARGE SCALE GENOMIC DNA]</scope>
    <source>
        <strain evidence="3">DSM 1495 / CBS 144.50 / IMI 039719</strain>
    </source>
</reference>
<dbReference type="EMBL" id="GL988045">
    <property type="protein sequence ID" value="EGS18503.1"/>
    <property type="molecule type" value="Genomic_DNA"/>
</dbReference>
<sequence>MSRSKAPIAIALAAGGGLGYYFYRAGGSPRAAEKDFESDARRLASRLKGEAEQKRQSVDIEEKSGRISSDVTSKIEGAVSTVNKELSKTAQEAENLAKQARADALKKIDEFDRKVEEGAAKGKSWFSSWFGGK</sequence>
<dbReference type="eggNOG" id="ENOG502SSX2">
    <property type="taxonomic scope" value="Eukaryota"/>
</dbReference>
<dbReference type="OrthoDB" id="5355126at2759"/>